<dbReference type="PANTHER" id="PTHR30346:SF29">
    <property type="entry name" value="LYSR SUBSTRATE-BINDING"/>
    <property type="match status" value="1"/>
</dbReference>
<dbReference type="InterPro" id="IPR011991">
    <property type="entry name" value="ArsR-like_HTH"/>
</dbReference>
<dbReference type="InterPro" id="IPR000847">
    <property type="entry name" value="LysR_HTH_N"/>
</dbReference>
<evidence type="ECO:0000256" key="4">
    <source>
        <dbReference type="ARBA" id="ARBA00023163"/>
    </source>
</evidence>
<evidence type="ECO:0000259" key="5">
    <source>
        <dbReference type="PROSITE" id="PS50931"/>
    </source>
</evidence>
<sequence length="310" mass="33640">MEIRRLELLRELADRGSITAVAKATMRTPSAVSQQLKILEREAGIPLTERVGRGIVLTSAGRALAQTAADVATAIEKAEALWNDFRESPRGEVTMTIFPTGGEMLLPGLLHSVDRLAGLKLYCNDQDSVLEDVANLTADYDVVVSDSPHVLPAWTERGLAIVPLMRESLDVALPEDHPLGRKAALTPADLIDETWIGVPSGLPFDRILRRIEAANGAPAKVAQRLTDNSIVEAVVAAGHGIAILPRFTTRDRENGLITRPLKGVPSSRLISALLRPDRAERPSVRAVVKALVDEATRFEREHTAEGTQKN</sequence>
<dbReference type="Gene3D" id="3.40.190.10">
    <property type="entry name" value="Periplasmic binding protein-like II"/>
    <property type="match status" value="2"/>
</dbReference>
<dbReference type="InterPro" id="IPR036388">
    <property type="entry name" value="WH-like_DNA-bd_sf"/>
</dbReference>
<dbReference type="PROSITE" id="PS50931">
    <property type="entry name" value="HTH_LYSR"/>
    <property type="match status" value="1"/>
</dbReference>
<gene>
    <name evidence="6" type="ORF">GCM10009655_28110</name>
</gene>
<dbReference type="SUPFAM" id="SSF46785">
    <property type="entry name" value="Winged helix' DNA-binding domain"/>
    <property type="match status" value="1"/>
</dbReference>
<dbReference type="SUPFAM" id="SSF53850">
    <property type="entry name" value="Periplasmic binding protein-like II"/>
    <property type="match status" value="1"/>
</dbReference>
<dbReference type="Pfam" id="PF03466">
    <property type="entry name" value="LysR_substrate"/>
    <property type="match status" value="1"/>
</dbReference>
<dbReference type="Proteomes" id="UP001500943">
    <property type="component" value="Unassembled WGS sequence"/>
</dbReference>
<comment type="caution">
    <text evidence="6">The sequence shown here is derived from an EMBL/GenBank/DDBJ whole genome shotgun (WGS) entry which is preliminary data.</text>
</comment>
<organism evidence="6 7">
    <name type="scientific">Rhodoglobus aureus</name>
    <dbReference type="NCBI Taxonomy" id="191497"/>
    <lineage>
        <taxon>Bacteria</taxon>
        <taxon>Bacillati</taxon>
        <taxon>Actinomycetota</taxon>
        <taxon>Actinomycetes</taxon>
        <taxon>Micrococcales</taxon>
        <taxon>Microbacteriaceae</taxon>
        <taxon>Rhodoglobus</taxon>
    </lineage>
</organism>
<evidence type="ECO:0000256" key="1">
    <source>
        <dbReference type="ARBA" id="ARBA00009437"/>
    </source>
</evidence>
<evidence type="ECO:0000313" key="7">
    <source>
        <dbReference type="Proteomes" id="UP001500943"/>
    </source>
</evidence>
<evidence type="ECO:0000256" key="3">
    <source>
        <dbReference type="ARBA" id="ARBA00023125"/>
    </source>
</evidence>
<dbReference type="InterPro" id="IPR036390">
    <property type="entry name" value="WH_DNA-bd_sf"/>
</dbReference>
<feature type="domain" description="HTH lysR-type" evidence="5">
    <location>
        <begin position="1"/>
        <end position="58"/>
    </location>
</feature>
<keyword evidence="2" id="KW-0805">Transcription regulation</keyword>
<dbReference type="InterPro" id="IPR005119">
    <property type="entry name" value="LysR_subst-bd"/>
</dbReference>
<protein>
    <submittedName>
        <fullName evidence="6">LysR family transcriptional regulator</fullName>
    </submittedName>
</protein>
<dbReference type="CDD" id="cd00090">
    <property type="entry name" value="HTH_ARSR"/>
    <property type="match status" value="1"/>
</dbReference>
<dbReference type="EMBL" id="BAAAKW010000070">
    <property type="protein sequence ID" value="GAA1227813.1"/>
    <property type="molecule type" value="Genomic_DNA"/>
</dbReference>
<name>A0ABN1W0Z5_9MICO</name>
<reference evidence="6 7" key="1">
    <citation type="journal article" date="2019" name="Int. J. Syst. Evol. Microbiol.">
        <title>The Global Catalogue of Microorganisms (GCM) 10K type strain sequencing project: providing services to taxonomists for standard genome sequencing and annotation.</title>
        <authorList>
            <consortium name="The Broad Institute Genomics Platform"/>
            <consortium name="The Broad Institute Genome Sequencing Center for Infectious Disease"/>
            <person name="Wu L."/>
            <person name="Ma J."/>
        </authorList>
    </citation>
    <scope>NUCLEOTIDE SEQUENCE [LARGE SCALE GENOMIC DNA]</scope>
    <source>
        <strain evidence="6 7">JCM 12762</strain>
    </source>
</reference>
<keyword evidence="4" id="KW-0804">Transcription</keyword>
<keyword evidence="3" id="KW-0238">DNA-binding</keyword>
<dbReference type="Gene3D" id="1.10.10.10">
    <property type="entry name" value="Winged helix-like DNA-binding domain superfamily/Winged helix DNA-binding domain"/>
    <property type="match status" value="1"/>
</dbReference>
<comment type="similarity">
    <text evidence="1">Belongs to the LysR transcriptional regulatory family.</text>
</comment>
<evidence type="ECO:0000313" key="6">
    <source>
        <dbReference type="EMBL" id="GAA1227813.1"/>
    </source>
</evidence>
<evidence type="ECO:0000256" key="2">
    <source>
        <dbReference type="ARBA" id="ARBA00023015"/>
    </source>
</evidence>
<keyword evidence="7" id="KW-1185">Reference proteome</keyword>
<accession>A0ABN1W0Z5</accession>
<dbReference type="RefSeq" id="WP_343926805.1">
    <property type="nucleotide sequence ID" value="NZ_BAAAKW010000070.1"/>
</dbReference>
<dbReference type="Pfam" id="PF00126">
    <property type="entry name" value="HTH_1"/>
    <property type="match status" value="1"/>
</dbReference>
<proteinExistence type="inferred from homology"/>
<dbReference type="PANTHER" id="PTHR30346">
    <property type="entry name" value="TRANSCRIPTIONAL DUAL REGULATOR HCAR-RELATED"/>
    <property type="match status" value="1"/>
</dbReference>